<name>A0A1R4JCR2_9ACTN</name>
<sequence length="169" mass="18152">MTYEKTPDDSPLAPMDANRYLVILAAFLLAMSTGGHFAAAKACFAHDPDVSVTTGLAIIPVIMLLVVLAYTRVPLERILDHLLAWSALIFFILFVLAVLAVALDSPLVTMSWQAMAALATAGTLLTAAAFAKVGHDWRQSGPEKSETLSVYAVCTLALSALPWLMELFT</sequence>
<feature type="transmembrane region" description="Helical" evidence="1">
    <location>
        <begin position="82"/>
        <end position="103"/>
    </location>
</feature>
<dbReference type="EMBL" id="FUKQ01000025">
    <property type="protein sequence ID" value="SJN29822.1"/>
    <property type="molecule type" value="Genomic_DNA"/>
</dbReference>
<organism evidence="2 3">
    <name type="scientific">Luteococcus japonicus LSP_Lj1</name>
    <dbReference type="NCBI Taxonomy" id="1255658"/>
    <lineage>
        <taxon>Bacteria</taxon>
        <taxon>Bacillati</taxon>
        <taxon>Actinomycetota</taxon>
        <taxon>Actinomycetes</taxon>
        <taxon>Propionibacteriales</taxon>
        <taxon>Propionibacteriaceae</taxon>
        <taxon>Luteococcus</taxon>
    </lineage>
</organism>
<keyword evidence="1" id="KW-0472">Membrane</keyword>
<dbReference type="RefSeq" id="WP_094764428.1">
    <property type="nucleotide sequence ID" value="NZ_FUKQ01000025.1"/>
</dbReference>
<keyword evidence="1" id="KW-0812">Transmembrane</keyword>
<accession>A0A1R4JCR2</accession>
<evidence type="ECO:0000313" key="2">
    <source>
        <dbReference type="EMBL" id="SJN29822.1"/>
    </source>
</evidence>
<evidence type="ECO:0000313" key="3">
    <source>
        <dbReference type="Proteomes" id="UP000188342"/>
    </source>
</evidence>
<protein>
    <submittedName>
        <fullName evidence="2">Uncharacterized protein</fullName>
    </submittedName>
</protein>
<reference evidence="2 3" key="1">
    <citation type="submission" date="2017-02" db="EMBL/GenBank/DDBJ databases">
        <authorList>
            <person name="Peterson S.W."/>
        </authorList>
    </citation>
    <scope>NUCLEOTIDE SEQUENCE [LARGE SCALE GENOMIC DNA]</scope>
    <source>
        <strain evidence="2 3">LSP_Lj1</strain>
    </source>
</reference>
<gene>
    <name evidence="2" type="ORF">FM114_06860</name>
</gene>
<feature type="transmembrane region" description="Helical" evidence="1">
    <location>
        <begin position="115"/>
        <end position="135"/>
    </location>
</feature>
<feature type="transmembrane region" description="Helical" evidence="1">
    <location>
        <begin position="20"/>
        <end position="38"/>
    </location>
</feature>
<proteinExistence type="predicted"/>
<dbReference type="Proteomes" id="UP000188342">
    <property type="component" value="Unassembled WGS sequence"/>
</dbReference>
<keyword evidence="1" id="KW-1133">Transmembrane helix</keyword>
<dbReference type="AlphaFoldDB" id="A0A1R4JCR2"/>
<evidence type="ECO:0000256" key="1">
    <source>
        <dbReference type="SAM" id="Phobius"/>
    </source>
</evidence>
<keyword evidence="3" id="KW-1185">Reference proteome</keyword>
<feature type="transmembrane region" description="Helical" evidence="1">
    <location>
        <begin position="50"/>
        <end position="70"/>
    </location>
</feature>
<feature type="transmembrane region" description="Helical" evidence="1">
    <location>
        <begin position="147"/>
        <end position="165"/>
    </location>
</feature>